<name>A0ABU6AD81_9PSEU</name>
<organism evidence="2 3">
    <name type="scientific">Saccharopolyspora mangrovi</name>
    <dbReference type="NCBI Taxonomy" id="3082379"/>
    <lineage>
        <taxon>Bacteria</taxon>
        <taxon>Bacillati</taxon>
        <taxon>Actinomycetota</taxon>
        <taxon>Actinomycetes</taxon>
        <taxon>Pseudonocardiales</taxon>
        <taxon>Pseudonocardiaceae</taxon>
        <taxon>Saccharopolyspora</taxon>
    </lineage>
</organism>
<feature type="region of interest" description="Disordered" evidence="1">
    <location>
        <begin position="176"/>
        <end position="195"/>
    </location>
</feature>
<reference evidence="2 3" key="1">
    <citation type="submission" date="2023-10" db="EMBL/GenBank/DDBJ databases">
        <title>Saccharopolyspora sp. nov., isolated from mangrove soil.</title>
        <authorList>
            <person name="Lu Y."/>
            <person name="Liu W."/>
        </authorList>
    </citation>
    <scope>NUCLEOTIDE SEQUENCE [LARGE SCALE GENOMIC DNA]</scope>
    <source>
        <strain evidence="2 3">S2-29</strain>
    </source>
</reference>
<evidence type="ECO:0000313" key="3">
    <source>
        <dbReference type="Proteomes" id="UP001327093"/>
    </source>
</evidence>
<accession>A0ABU6AD81</accession>
<sequence>MKPLALLVSGAPASGKTTLGAAAAEHCSAALLDLDVLTGPMVERLGVALDDPCVREARYAALLDTALDTVRIGTSAVLVAPFTAERTDLRLWSATADRIRAAGADPVLVWVDCPPELILERMRGRAAPRDSGTLADPAKLLAARPIEPIGPHVRVDATRPVAAQLAALDRHLRSGREQACAQATSRSTTWPPRPE</sequence>
<gene>
    <name evidence="2" type="ORF">R4I43_18595</name>
</gene>
<dbReference type="InterPro" id="IPR027417">
    <property type="entry name" value="P-loop_NTPase"/>
</dbReference>
<evidence type="ECO:0000313" key="2">
    <source>
        <dbReference type="EMBL" id="MEB3369423.1"/>
    </source>
</evidence>
<dbReference type="Proteomes" id="UP001327093">
    <property type="component" value="Unassembled WGS sequence"/>
</dbReference>
<comment type="caution">
    <text evidence="2">The sequence shown here is derived from an EMBL/GenBank/DDBJ whole genome shotgun (WGS) entry which is preliminary data.</text>
</comment>
<dbReference type="Gene3D" id="3.40.50.300">
    <property type="entry name" value="P-loop containing nucleotide triphosphate hydrolases"/>
    <property type="match status" value="1"/>
</dbReference>
<keyword evidence="3" id="KW-1185">Reference proteome</keyword>
<dbReference type="SUPFAM" id="SSF52540">
    <property type="entry name" value="P-loop containing nucleoside triphosphate hydrolases"/>
    <property type="match status" value="1"/>
</dbReference>
<protein>
    <submittedName>
        <fullName evidence="2">AAA family ATPase</fullName>
    </submittedName>
</protein>
<dbReference type="EMBL" id="JAWLNX010000012">
    <property type="protein sequence ID" value="MEB3369423.1"/>
    <property type="molecule type" value="Genomic_DNA"/>
</dbReference>
<dbReference type="Pfam" id="PF13671">
    <property type="entry name" value="AAA_33"/>
    <property type="match status" value="1"/>
</dbReference>
<feature type="compositionally biased region" description="Polar residues" evidence="1">
    <location>
        <begin position="181"/>
        <end position="195"/>
    </location>
</feature>
<proteinExistence type="predicted"/>
<dbReference type="RefSeq" id="WP_324266904.1">
    <property type="nucleotide sequence ID" value="NZ_JAWLNX010000012.1"/>
</dbReference>
<evidence type="ECO:0000256" key="1">
    <source>
        <dbReference type="SAM" id="MobiDB-lite"/>
    </source>
</evidence>